<evidence type="ECO:0000256" key="1">
    <source>
        <dbReference type="ARBA" id="ARBA00023172"/>
    </source>
</evidence>
<dbReference type="GO" id="GO:0006310">
    <property type="term" value="P:DNA recombination"/>
    <property type="evidence" value="ECO:0007669"/>
    <property type="project" value="UniProtKB-KW"/>
</dbReference>
<dbReference type="Proteomes" id="UP000285274">
    <property type="component" value="Unassembled WGS sequence"/>
</dbReference>
<evidence type="ECO:0000313" key="3">
    <source>
        <dbReference type="Proteomes" id="UP000285274"/>
    </source>
</evidence>
<protein>
    <submittedName>
        <fullName evidence="2">Integrase</fullName>
    </submittedName>
</protein>
<name>A0A412IYR7_9FIRM</name>
<dbReference type="InterPro" id="IPR013762">
    <property type="entry name" value="Integrase-like_cat_sf"/>
</dbReference>
<sequence>MMHTLHDTRHACISLLTKADVNPTTIKKIVGHKSAMSLPEKVYTHMDYQTLLDGCNQQNLKIFRGFLLRELCILRIRFYSN</sequence>
<gene>
    <name evidence="2" type="ORF">DWX92_08655</name>
</gene>
<dbReference type="GO" id="GO:0015074">
    <property type="term" value="P:DNA integration"/>
    <property type="evidence" value="ECO:0007669"/>
    <property type="project" value="InterPro"/>
</dbReference>
<reference evidence="2 3" key="1">
    <citation type="submission" date="2018-08" db="EMBL/GenBank/DDBJ databases">
        <title>A genome reference for cultivated species of the human gut microbiota.</title>
        <authorList>
            <person name="Zou Y."/>
            <person name="Xue W."/>
            <person name="Luo G."/>
        </authorList>
    </citation>
    <scope>NUCLEOTIDE SEQUENCE [LARGE SCALE GENOMIC DNA]</scope>
    <source>
        <strain evidence="2 3">AF22-10AC</strain>
    </source>
</reference>
<dbReference type="GO" id="GO:0003677">
    <property type="term" value="F:DNA binding"/>
    <property type="evidence" value="ECO:0007669"/>
    <property type="project" value="InterPro"/>
</dbReference>
<keyword evidence="1" id="KW-0233">DNA recombination</keyword>
<proteinExistence type="predicted"/>
<dbReference type="InterPro" id="IPR011010">
    <property type="entry name" value="DNA_brk_join_enz"/>
</dbReference>
<dbReference type="Gene3D" id="1.10.443.10">
    <property type="entry name" value="Intergrase catalytic core"/>
    <property type="match status" value="1"/>
</dbReference>
<dbReference type="EMBL" id="QRVM01000042">
    <property type="protein sequence ID" value="RGS45214.1"/>
    <property type="molecule type" value="Genomic_DNA"/>
</dbReference>
<organism evidence="2 3">
    <name type="scientific">Holdemanella biformis</name>
    <dbReference type="NCBI Taxonomy" id="1735"/>
    <lineage>
        <taxon>Bacteria</taxon>
        <taxon>Bacillati</taxon>
        <taxon>Bacillota</taxon>
        <taxon>Erysipelotrichia</taxon>
        <taxon>Erysipelotrichales</taxon>
        <taxon>Erysipelotrichaceae</taxon>
        <taxon>Holdemanella</taxon>
    </lineage>
</organism>
<accession>A0A412IYR7</accession>
<dbReference type="AlphaFoldDB" id="A0A412IYR7"/>
<evidence type="ECO:0000313" key="2">
    <source>
        <dbReference type="EMBL" id="RGS45214.1"/>
    </source>
</evidence>
<dbReference type="SUPFAM" id="SSF56349">
    <property type="entry name" value="DNA breaking-rejoining enzymes"/>
    <property type="match status" value="1"/>
</dbReference>
<comment type="caution">
    <text evidence="2">The sequence shown here is derived from an EMBL/GenBank/DDBJ whole genome shotgun (WGS) entry which is preliminary data.</text>
</comment>